<dbReference type="PROSITE" id="PS00025">
    <property type="entry name" value="P_TREFOIL_1"/>
    <property type="match status" value="1"/>
</dbReference>
<dbReference type="InterPro" id="IPR013780">
    <property type="entry name" value="Glyco_hydro_b"/>
</dbReference>
<keyword evidence="4" id="KW-1015">Disulfide bond</keyword>
<sequence length="1124" mass="126583">MSVKVDNSVQLHQLRLLLSLVRATPLCRTLRTLSRSLLGKNLWSQVFVRALLVIRGLKRAITHQRRCWWGATIVLFILIVIIVPVVIVLLTSAGNDGNSAAFQWSNDSPALSVSSETSSAWAFDPDGRFEDPLVYPSPPEPSQCEDVPEERRFDCYPQDGGSEESCEKRGCCWRPAEDGARMSVPWCYYPQLYNGYFYVNVSETAAGISALLRRTTLSGYPNDISPIQIDFRFESESRLHVKIFDPRNERYEVPIPPVPDVRSKAKRLHYGVKLSGNSMGFQVYRKHDDAVIFDSMDIGALVFSDQFLQISGVLPSSNIYGLGEHQDRLRHSTYWRQYTLFAHDEPPRDSVSHDEPPRDSVSHDEPPRDSTNLYGSHPFYMVTEESGKSHGVFLLNSNAMGELKDMKAHALGFLVSFFFFGLLMTFLCSPDVILQPTPAITFRTIGGILDMYFFLGPSPGEVISQYTALIGRPFLPPYWSLGFHLCRWGWETAETTRSAWQRNIQQGVPIETMWNDLDYMDNRKDFAFNQSSFAGLPRLVMDLHDSGRHYVPLIDPGISSAEKPGTYLPFDEGIELDIFVKDVKGAPFEGRVSEVNILNPPTNTTTGMVWNPVSTVWPDFTNPKAVSYWTTQLRRYHDQVPIDGAWIDMNEPSNFYSGTKNGCPVTTWDNPPYLPAVAGGQLAYRTLCMTAQHAAGKHYDVHNIFGFSESVVTNFALKEIRGRRPFVISRSTFPGQGQYGGHWTGDVSSDWYSMAMTIPVLEPSVKISARTIREDQFEPSVKISARTIREDQFEPSVKISARTIREDQFEPSVKISARTIREDQSSNHPSSCTLTRILNMNMFGIPLVGSDICGFIGDTTVDLCQRWTELGAFYPFARNHNDKGSIVSGRWTVDQDPAALGPRVLHSAKKSLGLRYRLLPYLYSLFWSAHANGETVARPLFFEFPDDPETLEVDNAFMWGSGLLILPVLEEGATEIYRYLPAGVWYYFDNGTAVRSEGNLYTLQAPPGAPVLMMRGGSVIPTQGARDTVEQSSDVSCRSTTSISAEELGSCWYTPLMLSRASWVDRVMILMDSSTLLVIFRILPSMSLLIEVREFLRFQIHVDGFPRSPPQQLLLTMLNCPHEL</sequence>
<keyword evidence="7" id="KW-1133">Transmembrane helix</keyword>
<comment type="subcellular location">
    <subcellularLocation>
        <location evidence="1">Endomembrane system</location>
    </subcellularLocation>
</comment>
<dbReference type="AlphaFoldDB" id="A0A7R8ZLB4"/>
<dbReference type="GO" id="GO:0030246">
    <property type="term" value="F:carbohydrate binding"/>
    <property type="evidence" value="ECO:0007669"/>
    <property type="project" value="InterPro"/>
</dbReference>
<comment type="similarity">
    <text evidence="2">Belongs to the glycosyl hydrolase 31 family.</text>
</comment>
<dbReference type="GO" id="GO:0004558">
    <property type="term" value="F:alpha-1,4-glucosidase activity"/>
    <property type="evidence" value="ECO:0007669"/>
    <property type="project" value="TreeGrafter"/>
</dbReference>
<dbReference type="InterPro" id="IPR044913">
    <property type="entry name" value="P_trefoil_dom_sf"/>
</dbReference>
<dbReference type="Gene3D" id="2.60.40.1760">
    <property type="entry name" value="glycosyl hydrolase (family 31)"/>
    <property type="match status" value="1"/>
</dbReference>
<dbReference type="SUPFAM" id="SSF51445">
    <property type="entry name" value="(Trans)glycosidases"/>
    <property type="match status" value="2"/>
</dbReference>
<dbReference type="InterPro" id="IPR025887">
    <property type="entry name" value="Glyco_hydro_31_N_dom"/>
</dbReference>
<evidence type="ECO:0000313" key="8">
    <source>
        <dbReference type="EMBL" id="CAD7228923.1"/>
    </source>
</evidence>
<dbReference type="InterPro" id="IPR017853">
    <property type="entry name" value="GH"/>
</dbReference>
<dbReference type="SMART" id="SM00018">
    <property type="entry name" value="PD"/>
    <property type="match status" value="1"/>
</dbReference>
<dbReference type="CDD" id="cd14752">
    <property type="entry name" value="GH31_N"/>
    <property type="match status" value="1"/>
</dbReference>
<feature type="transmembrane region" description="Helical" evidence="7">
    <location>
        <begin position="68"/>
        <end position="90"/>
    </location>
</feature>
<protein>
    <submittedName>
        <fullName evidence="8">Uncharacterized protein</fullName>
    </submittedName>
</protein>
<evidence type="ECO:0000256" key="1">
    <source>
        <dbReference type="ARBA" id="ARBA00004308"/>
    </source>
</evidence>
<dbReference type="Pfam" id="PF13802">
    <property type="entry name" value="Gal_mutarotas_2"/>
    <property type="match status" value="1"/>
</dbReference>
<dbReference type="Gene3D" id="4.10.110.10">
    <property type="entry name" value="Spasmolytic Protein, domain 1"/>
    <property type="match status" value="1"/>
</dbReference>
<dbReference type="Gene3D" id="3.20.20.80">
    <property type="entry name" value="Glycosidases"/>
    <property type="match status" value="2"/>
</dbReference>
<evidence type="ECO:0000256" key="2">
    <source>
        <dbReference type="ARBA" id="ARBA00007806"/>
    </source>
</evidence>
<dbReference type="OrthoDB" id="1334205at2759"/>
<dbReference type="SUPFAM" id="SSF74650">
    <property type="entry name" value="Galactose mutarotase-like"/>
    <property type="match status" value="1"/>
</dbReference>
<dbReference type="InterPro" id="IPR000519">
    <property type="entry name" value="P_trefoil_dom"/>
</dbReference>
<dbReference type="EMBL" id="OB661767">
    <property type="protein sequence ID" value="CAD7228923.1"/>
    <property type="molecule type" value="Genomic_DNA"/>
</dbReference>
<dbReference type="Pfam" id="PF21365">
    <property type="entry name" value="Glyco_hydro_31_3rd"/>
    <property type="match status" value="1"/>
</dbReference>
<gene>
    <name evidence="8" type="ORF">CTOB1V02_LOCUS6801</name>
</gene>
<dbReference type="Gene3D" id="2.60.40.1180">
    <property type="entry name" value="Golgi alpha-mannosidase II"/>
    <property type="match status" value="1"/>
</dbReference>
<evidence type="ECO:0000256" key="4">
    <source>
        <dbReference type="ARBA" id="ARBA00023157"/>
    </source>
</evidence>
<dbReference type="PANTHER" id="PTHR22762">
    <property type="entry name" value="ALPHA-GLUCOSIDASE"/>
    <property type="match status" value="1"/>
</dbReference>
<evidence type="ECO:0000256" key="6">
    <source>
        <dbReference type="SAM" id="MobiDB-lite"/>
    </source>
</evidence>
<dbReference type="InterPro" id="IPR017957">
    <property type="entry name" value="P_trefoil_CS"/>
</dbReference>
<feature type="compositionally biased region" description="Basic and acidic residues" evidence="6">
    <location>
        <begin position="345"/>
        <end position="368"/>
    </location>
</feature>
<dbReference type="InterPro" id="IPR000322">
    <property type="entry name" value="Glyco_hydro_31_TIM"/>
</dbReference>
<proteinExistence type="inferred from homology"/>
<dbReference type="PROSITE" id="PS51448">
    <property type="entry name" value="P_TREFOIL_2"/>
    <property type="match status" value="1"/>
</dbReference>
<comment type="caution">
    <text evidence="5">Lacks conserved residue(s) required for the propagation of feature annotation.</text>
</comment>
<feature type="region of interest" description="Disordered" evidence="6">
    <location>
        <begin position="345"/>
        <end position="373"/>
    </location>
</feature>
<dbReference type="Pfam" id="PF01055">
    <property type="entry name" value="Glyco_hydro_31_2nd"/>
    <property type="match status" value="2"/>
</dbReference>
<dbReference type="InterPro" id="IPR011013">
    <property type="entry name" value="Gal_mutarotase_sf_dom"/>
</dbReference>
<dbReference type="GO" id="GO:0012505">
    <property type="term" value="C:endomembrane system"/>
    <property type="evidence" value="ECO:0007669"/>
    <property type="project" value="UniProtKB-SubCell"/>
</dbReference>
<keyword evidence="3 7" id="KW-0472">Membrane</keyword>
<evidence type="ECO:0000256" key="5">
    <source>
        <dbReference type="PROSITE-ProRule" id="PRU00779"/>
    </source>
</evidence>
<organism evidence="8">
    <name type="scientific">Cyprideis torosa</name>
    <dbReference type="NCBI Taxonomy" id="163714"/>
    <lineage>
        <taxon>Eukaryota</taxon>
        <taxon>Metazoa</taxon>
        <taxon>Ecdysozoa</taxon>
        <taxon>Arthropoda</taxon>
        <taxon>Crustacea</taxon>
        <taxon>Oligostraca</taxon>
        <taxon>Ostracoda</taxon>
        <taxon>Podocopa</taxon>
        <taxon>Podocopida</taxon>
        <taxon>Cytherocopina</taxon>
        <taxon>Cytheroidea</taxon>
        <taxon>Cytherideidae</taxon>
        <taxon>Cyprideis</taxon>
    </lineage>
</organism>
<dbReference type="PANTHER" id="PTHR22762:SF131">
    <property type="entry name" value="GLYCOSIDE HYDROLASE FAMILY 31 N-TERMINAL DOMAIN-CONTAINING PROTEIN"/>
    <property type="match status" value="1"/>
</dbReference>
<dbReference type="SUPFAM" id="SSF51011">
    <property type="entry name" value="Glycosyl hydrolase domain"/>
    <property type="match status" value="1"/>
</dbReference>
<evidence type="ECO:0000256" key="3">
    <source>
        <dbReference type="ARBA" id="ARBA00023136"/>
    </source>
</evidence>
<dbReference type="CDD" id="cd00111">
    <property type="entry name" value="Trefoil"/>
    <property type="match status" value="1"/>
</dbReference>
<keyword evidence="7" id="KW-0812">Transmembrane</keyword>
<dbReference type="InterPro" id="IPR048395">
    <property type="entry name" value="Glyco_hydro_31_C"/>
</dbReference>
<dbReference type="CDD" id="cd06602">
    <property type="entry name" value="GH31_MGAM_SI_GAA"/>
    <property type="match status" value="1"/>
</dbReference>
<reference evidence="8" key="1">
    <citation type="submission" date="2020-11" db="EMBL/GenBank/DDBJ databases">
        <authorList>
            <person name="Tran Van P."/>
        </authorList>
    </citation>
    <scope>NUCLEOTIDE SEQUENCE</scope>
</reference>
<name>A0A7R8ZLB4_9CRUS</name>
<dbReference type="GO" id="GO:0005975">
    <property type="term" value="P:carbohydrate metabolic process"/>
    <property type="evidence" value="ECO:0007669"/>
    <property type="project" value="InterPro"/>
</dbReference>
<dbReference type="Pfam" id="PF00088">
    <property type="entry name" value="Trefoil"/>
    <property type="match status" value="1"/>
</dbReference>
<evidence type="ECO:0000256" key="7">
    <source>
        <dbReference type="SAM" id="Phobius"/>
    </source>
</evidence>
<accession>A0A7R8ZLB4</accession>